<dbReference type="Gene3D" id="3.40.390.10">
    <property type="entry name" value="Collagenase (Catalytic Domain)"/>
    <property type="match status" value="1"/>
</dbReference>
<evidence type="ECO:0000313" key="9">
    <source>
        <dbReference type="Proteomes" id="UP000177169"/>
    </source>
</evidence>
<keyword evidence="1" id="KW-0645">Protease</keyword>
<evidence type="ECO:0000259" key="7">
    <source>
        <dbReference type="SMART" id="SM00235"/>
    </source>
</evidence>
<protein>
    <recommendedName>
        <fullName evidence="7">Peptidase metallopeptidase domain-containing protein</fullName>
    </recommendedName>
</protein>
<dbReference type="GO" id="GO:0030198">
    <property type="term" value="P:extracellular matrix organization"/>
    <property type="evidence" value="ECO:0007669"/>
    <property type="project" value="TreeGrafter"/>
</dbReference>
<dbReference type="GO" id="GO:0031012">
    <property type="term" value="C:extracellular matrix"/>
    <property type="evidence" value="ECO:0007669"/>
    <property type="project" value="InterPro"/>
</dbReference>
<organism evidence="8 9">
    <name type="scientific">Candidatus Woesebacteria bacterium RIFCSPHIGHO2_02_FULL_39_13</name>
    <dbReference type="NCBI Taxonomy" id="1802505"/>
    <lineage>
        <taxon>Bacteria</taxon>
        <taxon>Candidatus Woeseibacteriota</taxon>
    </lineage>
</organism>
<accession>A0A1F7Z4T8</accession>
<dbReference type="EMBL" id="MGGR01000005">
    <property type="protein sequence ID" value="OGM34484.1"/>
    <property type="molecule type" value="Genomic_DNA"/>
</dbReference>
<evidence type="ECO:0000256" key="3">
    <source>
        <dbReference type="ARBA" id="ARBA00022801"/>
    </source>
</evidence>
<dbReference type="Pfam" id="PF00413">
    <property type="entry name" value="Peptidase_M10"/>
    <property type="match status" value="1"/>
</dbReference>
<dbReference type="InterPro" id="IPR006026">
    <property type="entry name" value="Peptidase_Metallo"/>
</dbReference>
<dbReference type="GO" id="GO:0004222">
    <property type="term" value="F:metalloendopeptidase activity"/>
    <property type="evidence" value="ECO:0007669"/>
    <property type="project" value="InterPro"/>
</dbReference>
<feature type="compositionally biased region" description="Pro residues" evidence="6">
    <location>
        <begin position="283"/>
        <end position="301"/>
    </location>
</feature>
<keyword evidence="3" id="KW-0378">Hydrolase</keyword>
<evidence type="ECO:0000256" key="2">
    <source>
        <dbReference type="ARBA" id="ARBA00022723"/>
    </source>
</evidence>
<dbReference type="AlphaFoldDB" id="A0A1F7Z4T8"/>
<evidence type="ECO:0000256" key="4">
    <source>
        <dbReference type="ARBA" id="ARBA00022833"/>
    </source>
</evidence>
<keyword evidence="4" id="KW-0862">Zinc</keyword>
<dbReference type="InterPro" id="IPR001818">
    <property type="entry name" value="Pept_M10_metallopeptidase"/>
</dbReference>
<gene>
    <name evidence="8" type="ORF">A3D01_02960</name>
</gene>
<dbReference type="PANTHER" id="PTHR10201">
    <property type="entry name" value="MATRIX METALLOPROTEINASE"/>
    <property type="match status" value="1"/>
</dbReference>
<evidence type="ECO:0000256" key="5">
    <source>
        <dbReference type="ARBA" id="ARBA00023049"/>
    </source>
</evidence>
<dbReference type="GO" id="GO:0008270">
    <property type="term" value="F:zinc ion binding"/>
    <property type="evidence" value="ECO:0007669"/>
    <property type="project" value="InterPro"/>
</dbReference>
<evidence type="ECO:0000313" key="8">
    <source>
        <dbReference type="EMBL" id="OGM34484.1"/>
    </source>
</evidence>
<dbReference type="SMART" id="SM00235">
    <property type="entry name" value="ZnMc"/>
    <property type="match status" value="1"/>
</dbReference>
<sequence>MATLRLKSFLLTSILVLAALWIIVFPSFAQSNAQNGGHIRAAYTQGTIQVNGQDTIVEILVAVQPSENPKAAAQAALHRTYPDARPIDSSEYSLTGLVWDIFSDTNAGNDFVTVNYNPQGVPGNLSNHRNVWLASQATWTDVATSNFVYQDGGDTTRCPSLVRECPGPQRFDGKNDVGWLNISDPSVLGVTWYGTSTREFDMALDNQNFSWYTGDPSQIPANSIDIETVWLHEFGHGLGLGHSNVEMAVMEPYYEGVRRVLHQDDIDGVSFLYPFSGSEPTPTSTPTPTPSSSPTPTPTQSPEPGFSLTTTGYKIKGIQHADLSWSGTGSTNINISRDGNPLVTTANEGTYTDNIGKRGNGTYIYQVCEEGTSTCSNESTVIFN</sequence>
<reference evidence="8 9" key="1">
    <citation type="journal article" date="2016" name="Nat. Commun.">
        <title>Thousands of microbial genomes shed light on interconnected biogeochemical processes in an aquifer system.</title>
        <authorList>
            <person name="Anantharaman K."/>
            <person name="Brown C.T."/>
            <person name="Hug L.A."/>
            <person name="Sharon I."/>
            <person name="Castelle C.J."/>
            <person name="Probst A.J."/>
            <person name="Thomas B.C."/>
            <person name="Singh A."/>
            <person name="Wilkins M.J."/>
            <person name="Karaoz U."/>
            <person name="Brodie E.L."/>
            <person name="Williams K.H."/>
            <person name="Hubbard S.S."/>
            <person name="Banfield J.F."/>
        </authorList>
    </citation>
    <scope>NUCLEOTIDE SEQUENCE [LARGE SCALE GENOMIC DNA]</scope>
</reference>
<dbReference type="InterPro" id="IPR024079">
    <property type="entry name" value="MetalloPept_cat_dom_sf"/>
</dbReference>
<dbReference type="PRINTS" id="PR00138">
    <property type="entry name" value="MATRIXIN"/>
</dbReference>
<dbReference type="GO" id="GO:0030574">
    <property type="term" value="P:collagen catabolic process"/>
    <property type="evidence" value="ECO:0007669"/>
    <property type="project" value="TreeGrafter"/>
</dbReference>
<dbReference type="InterPro" id="IPR021190">
    <property type="entry name" value="Pept_M10A"/>
</dbReference>
<dbReference type="Proteomes" id="UP000177169">
    <property type="component" value="Unassembled WGS sequence"/>
</dbReference>
<feature type="domain" description="Peptidase metallopeptidase" evidence="7">
    <location>
        <begin position="103"/>
        <end position="275"/>
    </location>
</feature>
<dbReference type="PANTHER" id="PTHR10201:SF323">
    <property type="entry name" value="MATRIX METALLOPROTEINASE-21"/>
    <property type="match status" value="1"/>
</dbReference>
<feature type="region of interest" description="Disordered" evidence="6">
    <location>
        <begin position="272"/>
        <end position="307"/>
    </location>
</feature>
<proteinExistence type="predicted"/>
<name>A0A1F7Z4T8_9BACT</name>
<evidence type="ECO:0000256" key="6">
    <source>
        <dbReference type="SAM" id="MobiDB-lite"/>
    </source>
</evidence>
<dbReference type="GO" id="GO:0006508">
    <property type="term" value="P:proteolysis"/>
    <property type="evidence" value="ECO:0007669"/>
    <property type="project" value="UniProtKB-KW"/>
</dbReference>
<comment type="caution">
    <text evidence="8">The sequence shown here is derived from an EMBL/GenBank/DDBJ whole genome shotgun (WGS) entry which is preliminary data.</text>
</comment>
<dbReference type="SUPFAM" id="SSF55486">
    <property type="entry name" value="Metalloproteases ('zincins'), catalytic domain"/>
    <property type="match status" value="1"/>
</dbReference>
<keyword evidence="5" id="KW-0482">Metalloprotease</keyword>
<dbReference type="STRING" id="1802505.A3D01_02960"/>
<evidence type="ECO:0000256" key="1">
    <source>
        <dbReference type="ARBA" id="ARBA00022670"/>
    </source>
</evidence>
<keyword evidence="2" id="KW-0479">Metal-binding</keyword>